<reference evidence="2 3" key="1">
    <citation type="journal article" date="2016" name="PLoS Pathog.">
        <title>Biosynthesis of antibiotic leucinostatins in bio-control fungus Purpureocillium lilacinum and their inhibition on phytophthora revealed by genome mining.</title>
        <authorList>
            <person name="Wang G."/>
            <person name="Liu Z."/>
            <person name="Lin R."/>
            <person name="Li E."/>
            <person name="Mao Z."/>
            <person name="Ling J."/>
            <person name="Yang Y."/>
            <person name="Yin W.B."/>
            <person name="Xie B."/>
        </authorList>
    </citation>
    <scope>NUCLEOTIDE SEQUENCE [LARGE SCALE GENOMIC DNA]</scope>
    <source>
        <strain evidence="2">170</strain>
    </source>
</reference>
<sequence length="705" mass="78787">MVGISNADESYEQQVHGYRPIGCGNNGEVVVEVSCKELGYQGMVCVQEFSGPDVENRLNFVRRLRHQNLVNVLGIFRDINAVHKASVTFEFMPVVMIDLCGQVHSYLNEIRLAAIVGQVCQGLAFLENAELQNTVISKRSVLGDLNVSVKIRVQPWCEPCYHPPQLLAFAQHVMFPWKLRPNMVEDETKWAENSYAMDFWRKLPCATSMGGVVKLIDCVLSDDRCRQLLIQRLQPAIMREQRPTLQNISLSTPASTPRPERFVTEEAAVIERCDPPLCEKPPCDNASLRANSPLSTHCGDNVPANLNPNEEVVRDRGQTPEEMNAPSYPSPSPTPRPQRRSRVTDGKDSVASTEQPARKRRRTNEKEKDTERMQASSSSSSSSSIQPPRKVRGPGKKKKKVVPEFRTLKEPLRRQISEYTEQDAIRDVGRLIDAFVSQSVEEAMIDSTGSWVSKMKCHIDFCDRLQAKGKALTIRGLVQRRFNVLLLIAEFLRLKKEEKEGKRSGDIASEIKKGLFPNKTRGKANSEWDNIYREGKVLYDAVQENGFGVLIFPLCGVTKKSLNGVSHQSMTDFIDYIDKCQPNLKERLRNLSYILPRLMTQGLPPGGLGVDTLDLDGTDAINRCCPLPPGVDAAELHTAMSFTVIPSWPKQAAVDVVSFQDNDSPTDQGELPSQVSWNLPSEANGLYGVDYDLGSGDTLDQQFLA</sequence>
<dbReference type="EMBL" id="LSBJ02000001">
    <property type="protein sequence ID" value="OAQ60874.1"/>
    <property type="molecule type" value="Genomic_DNA"/>
</dbReference>
<name>A0A179F614_METCM</name>
<protein>
    <submittedName>
        <fullName evidence="2">Kinase domain-containing protein</fullName>
    </submittedName>
</protein>
<comment type="caution">
    <text evidence="2">The sequence shown here is derived from an EMBL/GenBank/DDBJ whole genome shotgun (WGS) entry which is preliminary data.</text>
</comment>
<evidence type="ECO:0000256" key="1">
    <source>
        <dbReference type="SAM" id="MobiDB-lite"/>
    </source>
</evidence>
<dbReference type="GeneID" id="28858414"/>
<accession>A0A179F614</accession>
<organism evidence="2 3">
    <name type="scientific">Pochonia chlamydosporia 170</name>
    <dbReference type="NCBI Taxonomy" id="1380566"/>
    <lineage>
        <taxon>Eukaryota</taxon>
        <taxon>Fungi</taxon>
        <taxon>Dikarya</taxon>
        <taxon>Ascomycota</taxon>
        <taxon>Pezizomycotina</taxon>
        <taxon>Sordariomycetes</taxon>
        <taxon>Hypocreomycetidae</taxon>
        <taxon>Hypocreales</taxon>
        <taxon>Clavicipitaceae</taxon>
        <taxon>Pochonia</taxon>
    </lineage>
</organism>
<feature type="compositionally biased region" description="Basic residues" evidence="1">
    <location>
        <begin position="389"/>
        <end position="400"/>
    </location>
</feature>
<evidence type="ECO:0000313" key="3">
    <source>
        <dbReference type="Proteomes" id="UP000078397"/>
    </source>
</evidence>
<dbReference type="OrthoDB" id="5153809at2759"/>
<dbReference type="AlphaFoldDB" id="A0A179F614"/>
<gene>
    <name evidence="2" type="ORF">VFPPC_16667</name>
</gene>
<feature type="region of interest" description="Disordered" evidence="1">
    <location>
        <begin position="316"/>
        <end position="402"/>
    </location>
</feature>
<proteinExistence type="predicted"/>
<keyword evidence="2" id="KW-0418">Kinase</keyword>
<dbReference type="RefSeq" id="XP_018138683.1">
    <property type="nucleotide sequence ID" value="XM_018294420.1"/>
</dbReference>
<dbReference type="GO" id="GO:0016301">
    <property type="term" value="F:kinase activity"/>
    <property type="evidence" value="ECO:0007669"/>
    <property type="project" value="UniProtKB-KW"/>
</dbReference>
<evidence type="ECO:0000313" key="2">
    <source>
        <dbReference type="EMBL" id="OAQ60874.1"/>
    </source>
</evidence>
<dbReference type="SUPFAM" id="SSF56112">
    <property type="entry name" value="Protein kinase-like (PK-like)"/>
    <property type="match status" value="1"/>
</dbReference>
<dbReference type="STRING" id="1380566.A0A179F614"/>
<dbReference type="InterPro" id="IPR011009">
    <property type="entry name" value="Kinase-like_dom_sf"/>
</dbReference>
<dbReference type="Proteomes" id="UP000078397">
    <property type="component" value="Unassembled WGS sequence"/>
</dbReference>
<dbReference type="Gene3D" id="1.10.510.10">
    <property type="entry name" value="Transferase(Phosphotransferase) domain 1"/>
    <property type="match status" value="1"/>
</dbReference>
<keyword evidence="3" id="KW-1185">Reference proteome</keyword>
<dbReference type="KEGG" id="pchm:VFPPC_16667"/>
<feature type="compositionally biased region" description="Low complexity" evidence="1">
    <location>
        <begin position="376"/>
        <end position="388"/>
    </location>
</feature>
<keyword evidence="2" id="KW-0808">Transferase</keyword>